<dbReference type="Gene3D" id="2.130.10.10">
    <property type="entry name" value="YVTN repeat-like/Quinoprotein amine dehydrogenase"/>
    <property type="match status" value="1"/>
</dbReference>
<name>A0A6A6UIJ3_9PEZI</name>
<accession>A0A6A6UIJ3</accession>
<dbReference type="EMBL" id="MU004233">
    <property type="protein sequence ID" value="KAF2670704.1"/>
    <property type="molecule type" value="Genomic_DNA"/>
</dbReference>
<sequence length="180" mass="19606">MDCDKSVSGLHGLALHPGSGTNASSTVWATVQFDNAMLLIDPKGDDINNQFTPKGYQDHSDIFSRFRTSRRIVRISISNPNDHQVWAVSGRPIFIAIHPTSGDVYSGLDTSSKIWHYKNDGGKGEEIAVTPKQGSTPVGLIAGADGNAWVVLLGDTTSGTGTFWPHQQRRVHREVYALFS</sequence>
<gene>
    <name evidence="1" type="ORF">BT63DRAFT_453074</name>
</gene>
<keyword evidence="2" id="KW-1185">Reference proteome</keyword>
<proteinExistence type="predicted"/>
<dbReference type="InterPro" id="IPR015943">
    <property type="entry name" value="WD40/YVTN_repeat-like_dom_sf"/>
</dbReference>
<protein>
    <submittedName>
        <fullName evidence="1">Uncharacterized protein</fullName>
    </submittedName>
</protein>
<reference evidence="1" key="1">
    <citation type="journal article" date="2020" name="Stud. Mycol.">
        <title>101 Dothideomycetes genomes: a test case for predicting lifestyles and emergence of pathogens.</title>
        <authorList>
            <person name="Haridas S."/>
            <person name="Albert R."/>
            <person name="Binder M."/>
            <person name="Bloem J."/>
            <person name="Labutti K."/>
            <person name="Salamov A."/>
            <person name="Andreopoulos B."/>
            <person name="Baker S."/>
            <person name="Barry K."/>
            <person name="Bills G."/>
            <person name="Bluhm B."/>
            <person name="Cannon C."/>
            <person name="Castanera R."/>
            <person name="Culley D."/>
            <person name="Daum C."/>
            <person name="Ezra D."/>
            <person name="Gonzalez J."/>
            <person name="Henrissat B."/>
            <person name="Kuo A."/>
            <person name="Liang C."/>
            <person name="Lipzen A."/>
            <person name="Lutzoni F."/>
            <person name="Magnuson J."/>
            <person name="Mondo S."/>
            <person name="Nolan M."/>
            <person name="Ohm R."/>
            <person name="Pangilinan J."/>
            <person name="Park H.-J."/>
            <person name="Ramirez L."/>
            <person name="Alfaro M."/>
            <person name="Sun H."/>
            <person name="Tritt A."/>
            <person name="Yoshinaga Y."/>
            <person name="Zwiers L.-H."/>
            <person name="Turgeon B."/>
            <person name="Goodwin S."/>
            <person name="Spatafora J."/>
            <person name="Crous P."/>
            <person name="Grigoriev I."/>
        </authorList>
    </citation>
    <scope>NUCLEOTIDE SEQUENCE</scope>
    <source>
        <strain evidence="1">CBS 115976</strain>
    </source>
</reference>
<dbReference type="SUPFAM" id="SSF101898">
    <property type="entry name" value="NHL repeat"/>
    <property type="match status" value="1"/>
</dbReference>
<organism evidence="1 2">
    <name type="scientific">Microthyrium microscopicum</name>
    <dbReference type="NCBI Taxonomy" id="703497"/>
    <lineage>
        <taxon>Eukaryota</taxon>
        <taxon>Fungi</taxon>
        <taxon>Dikarya</taxon>
        <taxon>Ascomycota</taxon>
        <taxon>Pezizomycotina</taxon>
        <taxon>Dothideomycetes</taxon>
        <taxon>Dothideomycetes incertae sedis</taxon>
        <taxon>Microthyriales</taxon>
        <taxon>Microthyriaceae</taxon>
        <taxon>Microthyrium</taxon>
    </lineage>
</organism>
<dbReference type="Proteomes" id="UP000799302">
    <property type="component" value="Unassembled WGS sequence"/>
</dbReference>
<evidence type="ECO:0000313" key="2">
    <source>
        <dbReference type="Proteomes" id="UP000799302"/>
    </source>
</evidence>
<dbReference type="AlphaFoldDB" id="A0A6A6UIJ3"/>
<dbReference type="OrthoDB" id="5588185at2759"/>
<evidence type="ECO:0000313" key="1">
    <source>
        <dbReference type="EMBL" id="KAF2670704.1"/>
    </source>
</evidence>